<proteinExistence type="predicted"/>
<name>A0A1Q9CHS5_SYMMI</name>
<dbReference type="Proteomes" id="UP000186817">
    <property type="component" value="Unassembled WGS sequence"/>
</dbReference>
<sequence length="97" mass="10774">MTPDPVNAALDSLRAVTSQEAFEDLLFPDCVFQGMRNKDEVYQTILGNLEETAWSDTRTHRQTSVQEDVANPKKISTLAAVAHVLKACKRHGSELCN</sequence>
<organism evidence="1 2">
    <name type="scientific">Symbiodinium microadriaticum</name>
    <name type="common">Dinoflagellate</name>
    <name type="synonym">Zooxanthella microadriatica</name>
    <dbReference type="NCBI Taxonomy" id="2951"/>
    <lineage>
        <taxon>Eukaryota</taxon>
        <taxon>Sar</taxon>
        <taxon>Alveolata</taxon>
        <taxon>Dinophyceae</taxon>
        <taxon>Suessiales</taxon>
        <taxon>Symbiodiniaceae</taxon>
        <taxon>Symbiodinium</taxon>
    </lineage>
</organism>
<dbReference type="AlphaFoldDB" id="A0A1Q9CHS5"/>
<gene>
    <name evidence="1" type="ORF">AK812_SmicGene36857</name>
</gene>
<evidence type="ECO:0000313" key="2">
    <source>
        <dbReference type="Proteomes" id="UP000186817"/>
    </source>
</evidence>
<evidence type="ECO:0000313" key="1">
    <source>
        <dbReference type="EMBL" id="OLP82488.1"/>
    </source>
</evidence>
<protein>
    <submittedName>
        <fullName evidence="1">Uncharacterized protein</fullName>
    </submittedName>
</protein>
<accession>A0A1Q9CHS5</accession>
<reference evidence="1 2" key="1">
    <citation type="submission" date="2016-02" db="EMBL/GenBank/DDBJ databases">
        <title>Genome analysis of coral dinoflagellate symbionts highlights evolutionary adaptations to a symbiotic lifestyle.</title>
        <authorList>
            <person name="Aranda M."/>
            <person name="Li Y."/>
            <person name="Liew Y.J."/>
            <person name="Baumgarten S."/>
            <person name="Simakov O."/>
            <person name="Wilson M."/>
            <person name="Piel J."/>
            <person name="Ashoor H."/>
            <person name="Bougouffa S."/>
            <person name="Bajic V.B."/>
            <person name="Ryu T."/>
            <person name="Ravasi T."/>
            <person name="Bayer T."/>
            <person name="Micklem G."/>
            <person name="Kim H."/>
            <person name="Bhak J."/>
            <person name="Lajeunesse T.C."/>
            <person name="Voolstra C.R."/>
        </authorList>
    </citation>
    <scope>NUCLEOTIDE SEQUENCE [LARGE SCALE GENOMIC DNA]</scope>
    <source>
        <strain evidence="1 2">CCMP2467</strain>
    </source>
</reference>
<comment type="caution">
    <text evidence="1">The sequence shown here is derived from an EMBL/GenBank/DDBJ whole genome shotgun (WGS) entry which is preliminary data.</text>
</comment>
<keyword evidence="2" id="KW-1185">Reference proteome</keyword>
<dbReference type="EMBL" id="LSRX01001188">
    <property type="protein sequence ID" value="OLP82488.1"/>
    <property type="molecule type" value="Genomic_DNA"/>
</dbReference>